<organism evidence="2 3">
    <name type="scientific">Salibacterium qingdaonense</name>
    <dbReference type="NCBI Taxonomy" id="266892"/>
    <lineage>
        <taxon>Bacteria</taxon>
        <taxon>Bacillati</taxon>
        <taxon>Bacillota</taxon>
        <taxon>Bacilli</taxon>
        <taxon>Bacillales</taxon>
        <taxon>Bacillaceae</taxon>
    </lineage>
</organism>
<dbReference type="STRING" id="266892.SAMN04488054_10461"/>
<evidence type="ECO:0000313" key="2">
    <source>
        <dbReference type="EMBL" id="SFL72644.1"/>
    </source>
</evidence>
<accession>A0A1I4K1P4</accession>
<sequence>MYNMIRHLPAAGCLILLMKQKAFIPVGSGIGLTDVYPVTPKNFLYKITPGFFIFIYLVNVTLLLTAQLLRSLYPHVKINCSVKESNEAGL</sequence>
<reference evidence="2 3" key="1">
    <citation type="submission" date="2016-10" db="EMBL/GenBank/DDBJ databases">
        <authorList>
            <person name="de Groot N.N."/>
        </authorList>
    </citation>
    <scope>NUCLEOTIDE SEQUENCE [LARGE SCALE GENOMIC DNA]</scope>
    <source>
        <strain evidence="2 3">CGMCC 1.6134</strain>
    </source>
</reference>
<keyword evidence="1" id="KW-0812">Transmembrane</keyword>
<dbReference type="EMBL" id="FOTY01000004">
    <property type="protein sequence ID" value="SFL72644.1"/>
    <property type="molecule type" value="Genomic_DNA"/>
</dbReference>
<dbReference type="AlphaFoldDB" id="A0A1I4K1P4"/>
<protein>
    <submittedName>
        <fullName evidence="2">Uncharacterized protein</fullName>
    </submittedName>
</protein>
<feature type="transmembrane region" description="Helical" evidence="1">
    <location>
        <begin position="47"/>
        <end position="69"/>
    </location>
</feature>
<proteinExistence type="predicted"/>
<dbReference type="Proteomes" id="UP000199668">
    <property type="component" value="Unassembled WGS sequence"/>
</dbReference>
<keyword evidence="1" id="KW-1133">Transmembrane helix</keyword>
<gene>
    <name evidence="2" type="ORF">SAMN04488054_10461</name>
</gene>
<name>A0A1I4K1P4_9BACI</name>
<evidence type="ECO:0000256" key="1">
    <source>
        <dbReference type="SAM" id="Phobius"/>
    </source>
</evidence>
<evidence type="ECO:0000313" key="3">
    <source>
        <dbReference type="Proteomes" id="UP000199668"/>
    </source>
</evidence>
<keyword evidence="3" id="KW-1185">Reference proteome</keyword>
<keyword evidence="1" id="KW-0472">Membrane</keyword>